<keyword evidence="2" id="KW-1185">Reference proteome</keyword>
<comment type="caution">
    <text evidence="1">The sequence shown here is derived from an EMBL/GenBank/DDBJ whole genome shotgun (WGS) entry which is preliminary data.</text>
</comment>
<name>A0ABN3L025_9ACTN</name>
<sequence>MVMGGAARLRVPVGADAERWVTRAGCRRVLLVVHNVTSATRLLDVLPLFGGDVRLQLFATCTGSSPFLAGVVELLTGMGLPVLPWEQAKETTFDLAVSASYGGELEEIQGELVVLSHGMGYNKRLAAPDAEQQSAAPVFGLSPDWLLHRGRPLAAATVLSHPEQLERLRASCPQAAPTAVLAGDPCYDRLIGALPQRELFRRALGVAPGQKLVVVSSTWSSRSLFGAAQAGSREAADADDLLPWLLSRLSTELPADEYRSLAVLHPNIWYGHGPGQVRAWLDHARRAGLDAVPPLDWWRQALIAADCVLGDHSSVTYYAAAIGVPVLLGAFPQDALDPHSPVAALGRTAPRLVRRGSLRAQIDTAIAAHEPDRYAHFAEQASSAPGESAGLLRHLFYRLMDLPEPTGHTALLDPLPLPPHQPARRTTPVRVFAEVTDGRTPEVVLVRHPVSGDAPDPADGLAAASTAYAHTAVDEETREAGRLRLADVILRHAPADDPRLGPPGAWTAEALARYPYSALAAYADGPDRCVVRTRRGDLLRLSAATAPDGRPNLCDPAAYASALHTWLTTGRKLSEAIPELTVRTGTVTHRVTIERLPTHPA</sequence>
<organism evidence="1 2">
    <name type="scientific">Streptomyces graminearus</name>
    <dbReference type="NCBI Taxonomy" id="284030"/>
    <lineage>
        <taxon>Bacteria</taxon>
        <taxon>Bacillati</taxon>
        <taxon>Actinomycetota</taxon>
        <taxon>Actinomycetes</taxon>
        <taxon>Kitasatosporales</taxon>
        <taxon>Streptomycetaceae</taxon>
        <taxon>Streptomyces</taxon>
    </lineage>
</organism>
<evidence type="ECO:0000313" key="2">
    <source>
        <dbReference type="Proteomes" id="UP001501721"/>
    </source>
</evidence>
<reference evidence="1 2" key="1">
    <citation type="journal article" date="2019" name="Int. J. Syst. Evol. Microbiol.">
        <title>The Global Catalogue of Microorganisms (GCM) 10K type strain sequencing project: providing services to taxonomists for standard genome sequencing and annotation.</title>
        <authorList>
            <consortium name="The Broad Institute Genomics Platform"/>
            <consortium name="The Broad Institute Genome Sequencing Center for Infectious Disease"/>
            <person name="Wu L."/>
            <person name="Ma J."/>
        </authorList>
    </citation>
    <scope>NUCLEOTIDE SEQUENCE [LARGE SCALE GENOMIC DNA]</scope>
    <source>
        <strain evidence="1 2">JCM 6923</strain>
    </source>
</reference>
<protein>
    <recommendedName>
        <fullName evidence="3">Translation initiation factor IF-2</fullName>
    </recommendedName>
</protein>
<gene>
    <name evidence="1" type="ORF">GCM10010422_15450</name>
</gene>
<evidence type="ECO:0000313" key="1">
    <source>
        <dbReference type="EMBL" id="GAA2473441.1"/>
    </source>
</evidence>
<accession>A0ABN3L025</accession>
<dbReference type="EMBL" id="BAAATL010000006">
    <property type="protein sequence ID" value="GAA2473441.1"/>
    <property type="molecule type" value="Genomic_DNA"/>
</dbReference>
<proteinExistence type="predicted"/>
<evidence type="ECO:0008006" key="3">
    <source>
        <dbReference type="Google" id="ProtNLM"/>
    </source>
</evidence>
<dbReference type="Proteomes" id="UP001501721">
    <property type="component" value="Unassembled WGS sequence"/>
</dbReference>